<name>A0A7W6NCC2_9HYPH</name>
<evidence type="ECO:0000313" key="3">
    <source>
        <dbReference type="Proteomes" id="UP000547011"/>
    </source>
</evidence>
<dbReference type="SUPFAM" id="SSF52540">
    <property type="entry name" value="P-loop containing nucleoside triphosphate hydrolases"/>
    <property type="match status" value="1"/>
</dbReference>
<dbReference type="EMBL" id="JACIEW010000008">
    <property type="protein sequence ID" value="MBB4053484.1"/>
    <property type="molecule type" value="Genomic_DNA"/>
</dbReference>
<feature type="region of interest" description="Disordered" evidence="1">
    <location>
        <begin position="236"/>
        <end position="269"/>
    </location>
</feature>
<evidence type="ECO:0000313" key="2">
    <source>
        <dbReference type="EMBL" id="MBB4053484.1"/>
    </source>
</evidence>
<dbReference type="AlphaFoldDB" id="A0A7W6NCC2"/>
<keyword evidence="3" id="KW-1185">Reference proteome</keyword>
<dbReference type="RefSeq" id="WP_183312262.1">
    <property type="nucleotide sequence ID" value="NZ_JACIEW010000008.1"/>
</dbReference>
<gene>
    <name evidence="2" type="ORF">GGR20_003144</name>
</gene>
<comment type="caution">
    <text evidence="2">The sequence shown here is derived from an EMBL/GenBank/DDBJ whole genome shotgun (WGS) entry which is preliminary data.</text>
</comment>
<protein>
    <submittedName>
        <fullName evidence="2">Protein ImuA</fullName>
    </submittedName>
</protein>
<dbReference type="Gene3D" id="3.40.50.300">
    <property type="entry name" value="P-loop containing nucleotide triphosphate hydrolases"/>
    <property type="match status" value="1"/>
</dbReference>
<proteinExistence type="predicted"/>
<dbReference type="InterPro" id="IPR027417">
    <property type="entry name" value="P-loop_NTPase"/>
</dbReference>
<accession>A0A7W6NCC2</accession>
<evidence type="ECO:0000256" key="1">
    <source>
        <dbReference type="SAM" id="MobiDB-lite"/>
    </source>
</evidence>
<reference evidence="2 3" key="1">
    <citation type="submission" date="2020-08" db="EMBL/GenBank/DDBJ databases">
        <title>Genomic Encyclopedia of Type Strains, Phase IV (KMG-IV): sequencing the most valuable type-strain genomes for metagenomic binning, comparative biology and taxonomic classification.</title>
        <authorList>
            <person name="Goeker M."/>
        </authorList>
    </citation>
    <scope>NUCLEOTIDE SEQUENCE [LARGE SCALE GENOMIC DNA]</scope>
    <source>
        <strain evidence="2 3">DSM 23447</strain>
    </source>
</reference>
<dbReference type="Proteomes" id="UP000547011">
    <property type="component" value="Unassembled WGS sequence"/>
</dbReference>
<organism evidence="2 3">
    <name type="scientific">Devosia subaequoris</name>
    <dbReference type="NCBI Taxonomy" id="395930"/>
    <lineage>
        <taxon>Bacteria</taxon>
        <taxon>Pseudomonadati</taxon>
        <taxon>Pseudomonadota</taxon>
        <taxon>Alphaproteobacteria</taxon>
        <taxon>Hyphomicrobiales</taxon>
        <taxon>Devosiaceae</taxon>
        <taxon>Devosia</taxon>
    </lineage>
</organism>
<sequence length="269" mass="29078">MQTQDRQQRLAALRDTIANIERKPALAEMRTSAFDEAADGFPRLPGGLLQDVCTDAVRNGGASLGFALGQVRTLFTPKRLAVLYLQLAADGQFFGLPYGPGLSCFGLDPAQLVIVRTSDMQDLLWVAEEALACRAVAGIVADIGGAPELLDFTASRRLSLRTAESGTSLFLLRYGADRPASAAHLRWHLVPHQSGRKPFDDRAPGPARWGLTLERGNTGQSTREWILEWTGNAFKSLPDRTEKTRQHPPGAPVSLPSPALLGDPISQTG</sequence>